<keyword evidence="7" id="KW-1185">Reference proteome</keyword>
<dbReference type="Pfam" id="PF03466">
    <property type="entry name" value="LysR_substrate"/>
    <property type="match status" value="1"/>
</dbReference>
<dbReference type="EMBL" id="FMZF01000006">
    <property type="protein sequence ID" value="SDD28602.1"/>
    <property type="molecule type" value="Genomic_DNA"/>
</dbReference>
<dbReference type="SUPFAM" id="SSF46785">
    <property type="entry name" value="Winged helix' DNA-binding domain"/>
    <property type="match status" value="1"/>
</dbReference>
<dbReference type="PANTHER" id="PTHR30346">
    <property type="entry name" value="TRANSCRIPTIONAL DUAL REGULATOR HCAR-RELATED"/>
    <property type="match status" value="1"/>
</dbReference>
<sequence>MDSRRLLVFREVAHAGSLSGAARALGWTQPAVSQQVKRLEAEAGTPLVVREGRGVALTEAGRRLLRHAEAIADRLAAAEQDLAALAGLATGRVRIAAFPTAAAVLVPPALAALRDRAPGVEVHFAELEPPEAEAAVRDGEADLAVVFRHEDDADAVPGDLLREPLTRHPVQAVVPAGSPTPASLADLREEPWIAGCARCRRHLLRCARRAGFVPDVRFATDDHVVVQRLVARGLGVALLPSWAFAVGAQPGVAAVDLPDVDGRVVETLVRPDARRVPAVAAALEALRAAC</sequence>
<dbReference type="FunFam" id="1.10.10.10:FF:000001">
    <property type="entry name" value="LysR family transcriptional regulator"/>
    <property type="match status" value="1"/>
</dbReference>
<dbReference type="Proteomes" id="UP000199416">
    <property type="component" value="Unassembled WGS sequence"/>
</dbReference>
<dbReference type="GO" id="GO:0003677">
    <property type="term" value="F:DNA binding"/>
    <property type="evidence" value="ECO:0007669"/>
    <property type="project" value="UniProtKB-KW"/>
</dbReference>
<dbReference type="InterPro" id="IPR005119">
    <property type="entry name" value="LysR_subst-bd"/>
</dbReference>
<evidence type="ECO:0000256" key="4">
    <source>
        <dbReference type="ARBA" id="ARBA00023163"/>
    </source>
</evidence>
<name>A0A1G6THG3_9ACTN</name>
<dbReference type="STRING" id="1190417.SAMN05660690_3880"/>
<dbReference type="SUPFAM" id="SSF53850">
    <property type="entry name" value="Periplasmic binding protein-like II"/>
    <property type="match status" value="1"/>
</dbReference>
<evidence type="ECO:0000259" key="5">
    <source>
        <dbReference type="PROSITE" id="PS50931"/>
    </source>
</evidence>
<dbReference type="Gene3D" id="3.40.190.10">
    <property type="entry name" value="Periplasmic binding protein-like II"/>
    <property type="match status" value="2"/>
</dbReference>
<dbReference type="AlphaFoldDB" id="A0A1G6THG3"/>
<dbReference type="PANTHER" id="PTHR30346:SF29">
    <property type="entry name" value="LYSR SUBSTRATE-BINDING"/>
    <property type="match status" value="1"/>
</dbReference>
<keyword evidence="2" id="KW-0805">Transcription regulation</keyword>
<dbReference type="InterPro" id="IPR036390">
    <property type="entry name" value="WH_DNA-bd_sf"/>
</dbReference>
<dbReference type="Gene3D" id="1.10.10.10">
    <property type="entry name" value="Winged helix-like DNA-binding domain superfamily/Winged helix DNA-binding domain"/>
    <property type="match status" value="1"/>
</dbReference>
<dbReference type="InterPro" id="IPR000847">
    <property type="entry name" value="LysR_HTH_N"/>
</dbReference>
<gene>
    <name evidence="6" type="ORF">SAMN05660690_3880</name>
</gene>
<organism evidence="6 7">
    <name type="scientific">Geodermatophilus telluris</name>
    <dbReference type="NCBI Taxonomy" id="1190417"/>
    <lineage>
        <taxon>Bacteria</taxon>
        <taxon>Bacillati</taxon>
        <taxon>Actinomycetota</taxon>
        <taxon>Actinomycetes</taxon>
        <taxon>Geodermatophilales</taxon>
        <taxon>Geodermatophilaceae</taxon>
        <taxon>Geodermatophilus</taxon>
    </lineage>
</organism>
<dbReference type="GO" id="GO:0003700">
    <property type="term" value="F:DNA-binding transcription factor activity"/>
    <property type="evidence" value="ECO:0007669"/>
    <property type="project" value="InterPro"/>
</dbReference>
<dbReference type="GO" id="GO:0032993">
    <property type="term" value="C:protein-DNA complex"/>
    <property type="evidence" value="ECO:0007669"/>
    <property type="project" value="TreeGrafter"/>
</dbReference>
<evidence type="ECO:0000313" key="6">
    <source>
        <dbReference type="EMBL" id="SDD28602.1"/>
    </source>
</evidence>
<evidence type="ECO:0000313" key="7">
    <source>
        <dbReference type="Proteomes" id="UP000199416"/>
    </source>
</evidence>
<keyword evidence="4" id="KW-0804">Transcription</keyword>
<dbReference type="PROSITE" id="PS50931">
    <property type="entry name" value="HTH_LYSR"/>
    <property type="match status" value="1"/>
</dbReference>
<accession>A0A1G6THG3</accession>
<keyword evidence="3" id="KW-0238">DNA-binding</keyword>
<comment type="similarity">
    <text evidence="1">Belongs to the LysR transcriptional regulatory family.</text>
</comment>
<dbReference type="OrthoDB" id="3673085at2"/>
<dbReference type="RefSeq" id="WP_091367721.1">
    <property type="nucleotide sequence ID" value="NZ_FMZF01000006.1"/>
</dbReference>
<evidence type="ECO:0000256" key="1">
    <source>
        <dbReference type="ARBA" id="ARBA00009437"/>
    </source>
</evidence>
<evidence type="ECO:0000256" key="2">
    <source>
        <dbReference type="ARBA" id="ARBA00023015"/>
    </source>
</evidence>
<dbReference type="PRINTS" id="PR00039">
    <property type="entry name" value="HTHLYSR"/>
</dbReference>
<dbReference type="InterPro" id="IPR036388">
    <property type="entry name" value="WH-like_DNA-bd_sf"/>
</dbReference>
<reference evidence="7" key="1">
    <citation type="submission" date="2016-10" db="EMBL/GenBank/DDBJ databases">
        <authorList>
            <person name="Varghese N."/>
            <person name="Submissions S."/>
        </authorList>
    </citation>
    <scope>NUCLEOTIDE SEQUENCE [LARGE SCALE GENOMIC DNA]</scope>
    <source>
        <strain evidence="7">DSM 45421</strain>
    </source>
</reference>
<dbReference type="Pfam" id="PF00126">
    <property type="entry name" value="HTH_1"/>
    <property type="match status" value="1"/>
</dbReference>
<proteinExistence type="inferred from homology"/>
<feature type="domain" description="HTH lysR-type" evidence="5">
    <location>
        <begin position="1"/>
        <end position="58"/>
    </location>
</feature>
<protein>
    <submittedName>
        <fullName evidence="6">ModE molybdate transport repressor domain-containing protein</fullName>
    </submittedName>
</protein>
<evidence type="ECO:0000256" key="3">
    <source>
        <dbReference type="ARBA" id="ARBA00023125"/>
    </source>
</evidence>